<evidence type="ECO:0000313" key="3">
    <source>
        <dbReference type="Proteomes" id="UP000799439"/>
    </source>
</evidence>
<proteinExistence type="predicted"/>
<gene>
    <name evidence="2" type="ORF">K461DRAFT_270596</name>
</gene>
<accession>A0A9P4IUT3</accession>
<sequence length="342" mass="38330">MASPVNSQSAYSSMTCKETIGSSEAPGSKHYTRGRCTTDGWGRLGRRPDAQIPVSDSEADVQLSPITTWLPSSNATGTNDLASTITLSASMPVPIDLSQISGPRISRNAEIDSPCPAMIDPILSSEAVEVSSSSVQDTRHLENDIEQIAEFLQQRADLRRGEKEQRRHRLFDRRTAELTELQTSNETVRERSKTLQMRCKRIRMDHDRLLVEYDKARGYNAGLQRLVAICSETDKEPYKLVNDCSQVVSQVEQGTWLGSQLQERLDTVRAPIIQRRQMLRSISSCPNHVSEAIPVRLLPEQLQITASSSTRKSRKTSCEVLILPLFDELEMLRNPWRLAPGL</sequence>
<dbReference type="AlphaFoldDB" id="A0A9P4IUT3"/>
<evidence type="ECO:0000256" key="1">
    <source>
        <dbReference type="SAM" id="MobiDB-lite"/>
    </source>
</evidence>
<comment type="caution">
    <text evidence="2">The sequence shown here is derived from an EMBL/GenBank/DDBJ whole genome shotgun (WGS) entry which is preliminary data.</text>
</comment>
<name>A0A9P4IUT3_9PEZI</name>
<evidence type="ECO:0000313" key="2">
    <source>
        <dbReference type="EMBL" id="KAF2150061.1"/>
    </source>
</evidence>
<feature type="region of interest" description="Disordered" evidence="1">
    <location>
        <begin position="1"/>
        <end position="58"/>
    </location>
</feature>
<dbReference type="EMBL" id="ML996090">
    <property type="protein sequence ID" value="KAF2150061.1"/>
    <property type="molecule type" value="Genomic_DNA"/>
</dbReference>
<dbReference type="Proteomes" id="UP000799439">
    <property type="component" value="Unassembled WGS sequence"/>
</dbReference>
<keyword evidence="3" id="KW-1185">Reference proteome</keyword>
<organism evidence="2 3">
    <name type="scientific">Myriangium duriaei CBS 260.36</name>
    <dbReference type="NCBI Taxonomy" id="1168546"/>
    <lineage>
        <taxon>Eukaryota</taxon>
        <taxon>Fungi</taxon>
        <taxon>Dikarya</taxon>
        <taxon>Ascomycota</taxon>
        <taxon>Pezizomycotina</taxon>
        <taxon>Dothideomycetes</taxon>
        <taxon>Dothideomycetidae</taxon>
        <taxon>Myriangiales</taxon>
        <taxon>Myriangiaceae</taxon>
        <taxon>Myriangium</taxon>
    </lineage>
</organism>
<protein>
    <submittedName>
        <fullName evidence="2">Uncharacterized protein</fullName>
    </submittedName>
</protein>
<reference evidence="2" key="1">
    <citation type="journal article" date="2020" name="Stud. Mycol.">
        <title>101 Dothideomycetes genomes: a test case for predicting lifestyles and emergence of pathogens.</title>
        <authorList>
            <person name="Haridas S."/>
            <person name="Albert R."/>
            <person name="Binder M."/>
            <person name="Bloem J."/>
            <person name="Labutti K."/>
            <person name="Salamov A."/>
            <person name="Andreopoulos B."/>
            <person name="Baker S."/>
            <person name="Barry K."/>
            <person name="Bills G."/>
            <person name="Bluhm B."/>
            <person name="Cannon C."/>
            <person name="Castanera R."/>
            <person name="Culley D."/>
            <person name="Daum C."/>
            <person name="Ezra D."/>
            <person name="Gonzalez J."/>
            <person name="Henrissat B."/>
            <person name="Kuo A."/>
            <person name="Liang C."/>
            <person name="Lipzen A."/>
            <person name="Lutzoni F."/>
            <person name="Magnuson J."/>
            <person name="Mondo S."/>
            <person name="Nolan M."/>
            <person name="Ohm R."/>
            <person name="Pangilinan J."/>
            <person name="Park H.-J."/>
            <person name="Ramirez L."/>
            <person name="Alfaro M."/>
            <person name="Sun H."/>
            <person name="Tritt A."/>
            <person name="Yoshinaga Y."/>
            <person name="Zwiers L.-H."/>
            <person name="Turgeon B."/>
            <person name="Goodwin S."/>
            <person name="Spatafora J."/>
            <person name="Crous P."/>
            <person name="Grigoriev I."/>
        </authorList>
    </citation>
    <scope>NUCLEOTIDE SEQUENCE</scope>
    <source>
        <strain evidence="2">CBS 260.36</strain>
    </source>
</reference>
<feature type="compositionally biased region" description="Polar residues" evidence="1">
    <location>
        <begin position="1"/>
        <end position="22"/>
    </location>
</feature>